<comment type="caution">
    <text evidence="2">The sequence shown here is derived from an EMBL/GenBank/DDBJ whole genome shotgun (WGS) entry which is preliminary data.</text>
</comment>
<dbReference type="RefSeq" id="WP_226611828.1">
    <property type="nucleotide sequence ID" value="NZ_JAJAQI010000040.1"/>
</dbReference>
<evidence type="ECO:0000256" key="1">
    <source>
        <dbReference type="SAM" id="MobiDB-lite"/>
    </source>
</evidence>
<dbReference type="AlphaFoldDB" id="A0A9X1IGL9"/>
<evidence type="ECO:0000313" key="3">
    <source>
        <dbReference type="Proteomes" id="UP001139311"/>
    </source>
</evidence>
<protein>
    <submittedName>
        <fullName evidence="2">Uncharacterized protein</fullName>
    </submittedName>
</protein>
<dbReference type="EMBL" id="JAJAQI010000040">
    <property type="protein sequence ID" value="MCB4824284.1"/>
    <property type="molecule type" value="Genomic_DNA"/>
</dbReference>
<accession>A0A9X1IGL9</accession>
<proteinExistence type="predicted"/>
<sequence>MSTTAPNAFNPTPRPTASRRFPMPFLEWGGGALFARFGRLEVYARPECPGAWFVLREPGSVEVATGRYRVTIARVPSVRGGA</sequence>
<name>A0A9X1IGL9_9PROT</name>
<organism evidence="2 3">
    <name type="scientific">Roseicella aerolata</name>
    <dbReference type="NCBI Taxonomy" id="2883479"/>
    <lineage>
        <taxon>Bacteria</taxon>
        <taxon>Pseudomonadati</taxon>
        <taxon>Pseudomonadota</taxon>
        <taxon>Alphaproteobacteria</taxon>
        <taxon>Acetobacterales</taxon>
        <taxon>Roseomonadaceae</taxon>
        <taxon>Roseicella</taxon>
    </lineage>
</organism>
<evidence type="ECO:0000313" key="2">
    <source>
        <dbReference type="EMBL" id="MCB4824284.1"/>
    </source>
</evidence>
<feature type="compositionally biased region" description="Polar residues" evidence="1">
    <location>
        <begin position="1"/>
        <end position="10"/>
    </location>
</feature>
<dbReference type="Proteomes" id="UP001139311">
    <property type="component" value="Unassembled WGS sequence"/>
</dbReference>
<keyword evidence="3" id="KW-1185">Reference proteome</keyword>
<feature type="region of interest" description="Disordered" evidence="1">
    <location>
        <begin position="1"/>
        <end position="20"/>
    </location>
</feature>
<reference evidence="2" key="1">
    <citation type="submission" date="2021-10" db="EMBL/GenBank/DDBJ databases">
        <title>Roseicella aerolatum sp. nov., isolated from aerosols of e-waste dismantling site.</title>
        <authorList>
            <person name="Qin T."/>
        </authorList>
    </citation>
    <scope>NUCLEOTIDE SEQUENCE</scope>
    <source>
        <strain evidence="2">GB24</strain>
    </source>
</reference>
<gene>
    <name evidence="2" type="ORF">LHA35_21365</name>
</gene>